<sequence>MPLSMIEYQIMTMIPRGAANPITVGDLKRLTQIDKRAIREIISDLIRLHGVPIVAMRYGKRGMFIATNDDERSIGIASYKSQIASMQGRASAIESADLNGWELALRPEIKRLTGKLKQEVGNHDTAS</sequence>
<evidence type="ECO:0000313" key="2">
    <source>
        <dbReference type="Proteomes" id="UP001597188"/>
    </source>
</evidence>
<proteinExistence type="predicted"/>
<protein>
    <submittedName>
        <fullName evidence="1">DNA replication protein</fullName>
    </submittedName>
</protein>
<gene>
    <name evidence="1" type="ORF">ACFQ5L_00075</name>
</gene>
<keyword evidence="2" id="KW-1185">Reference proteome</keyword>
<dbReference type="RefSeq" id="WP_137635632.1">
    <property type="nucleotide sequence ID" value="NZ_BJDL01000024.1"/>
</dbReference>
<organism evidence="1 2">
    <name type="scientific">Lactiplantibacillus songbeiensis</name>
    <dbReference type="NCBI Taxonomy" id="2559920"/>
    <lineage>
        <taxon>Bacteria</taxon>
        <taxon>Bacillati</taxon>
        <taxon>Bacillota</taxon>
        <taxon>Bacilli</taxon>
        <taxon>Lactobacillales</taxon>
        <taxon>Lactobacillaceae</taxon>
        <taxon>Lactiplantibacillus</taxon>
    </lineage>
</organism>
<evidence type="ECO:0000313" key="1">
    <source>
        <dbReference type="EMBL" id="MFD1419356.1"/>
    </source>
</evidence>
<reference evidence="2" key="1">
    <citation type="journal article" date="2019" name="Int. J. Syst. Evol. Microbiol.">
        <title>The Global Catalogue of Microorganisms (GCM) 10K type strain sequencing project: providing services to taxonomists for standard genome sequencing and annotation.</title>
        <authorList>
            <consortium name="The Broad Institute Genomics Platform"/>
            <consortium name="The Broad Institute Genome Sequencing Center for Infectious Disease"/>
            <person name="Wu L."/>
            <person name="Ma J."/>
        </authorList>
    </citation>
    <scope>NUCLEOTIDE SEQUENCE [LARGE SCALE GENOMIC DNA]</scope>
    <source>
        <strain evidence="2">CCM 8931</strain>
    </source>
</reference>
<comment type="caution">
    <text evidence="1">The sequence shown here is derived from an EMBL/GenBank/DDBJ whole genome shotgun (WGS) entry which is preliminary data.</text>
</comment>
<name>A0ABW4BWN8_9LACO</name>
<accession>A0ABW4BWN8</accession>
<dbReference type="EMBL" id="JBHTOJ010000001">
    <property type="protein sequence ID" value="MFD1419356.1"/>
    <property type="molecule type" value="Genomic_DNA"/>
</dbReference>
<dbReference type="Proteomes" id="UP001597188">
    <property type="component" value="Unassembled WGS sequence"/>
</dbReference>